<dbReference type="GO" id="GO:0016020">
    <property type="term" value="C:membrane"/>
    <property type="evidence" value="ECO:0007669"/>
    <property type="project" value="UniProtKB-SubCell"/>
</dbReference>
<evidence type="ECO:0000313" key="13">
    <source>
        <dbReference type="Proteomes" id="UP000811609"/>
    </source>
</evidence>
<dbReference type="InterPro" id="IPR002401">
    <property type="entry name" value="Cyt_P450_E_grp-I"/>
</dbReference>
<evidence type="ECO:0000256" key="8">
    <source>
        <dbReference type="ARBA" id="ARBA00023004"/>
    </source>
</evidence>
<dbReference type="GO" id="GO:0020037">
    <property type="term" value="F:heme binding"/>
    <property type="evidence" value="ECO:0007669"/>
    <property type="project" value="InterPro"/>
</dbReference>
<feature type="binding site" description="axial binding residue" evidence="9">
    <location>
        <position position="427"/>
    </location>
    <ligand>
        <name>heme</name>
        <dbReference type="ChEBI" id="CHEBI:30413"/>
    </ligand>
    <ligandPart>
        <name>Fe</name>
        <dbReference type="ChEBI" id="CHEBI:18248"/>
    </ligandPart>
</feature>
<evidence type="ECO:0000256" key="10">
    <source>
        <dbReference type="RuleBase" id="RU000461"/>
    </source>
</evidence>
<dbReference type="InterPro" id="IPR017972">
    <property type="entry name" value="Cyt_P450_CS"/>
</dbReference>
<protein>
    <recommendedName>
        <fullName evidence="14">Cytochrome P450</fullName>
    </recommendedName>
</protein>
<dbReference type="CDD" id="cd11043">
    <property type="entry name" value="CYP90-like"/>
    <property type="match status" value="1"/>
</dbReference>
<feature type="transmembrane region" description="Helical" evidence="11">
    <location>
        <begin position="6"/>
        <end position="27"/>
    </location>
</feature>
<dbReference type="PRINTS" id="PR00463">
    <property type="entry name" value="EP450I"/>
</dbReference>
<organism evidence="12 13">
    <name type="scientific">Carya illinoinensis</name>
    <name type="common">Pecan</name>
    <dbReference type="NCBI Taxonomy" id="32201"/>
    <lineage>
        <taxon>Eukaryota</taxon>
        <taxon>Viridiplantae</taxon>
        <taxon>Streptophyta</taxon>
        <taxon>Embryophyta</taxon>
        <taxon>Tracheophyta</taxon>
        <taxon>Spermatophyta</taxon>
        <taxon>Magnoliopsida</taxon>
        <taxon>eudicotyledons</taxon>
        <taxon>Gunneridae</taxon>
        <taxon>Pentapetalae</taxon>
        <taxon>rosids</taxon>
        <taxon>fabids</taxon>
        <taxon>Fagales</taxon>
        <taxon>Juglandaceae</taxon>
        <taxon>Carya</taxon>
    </lineage>
</organism>
<dbReference type="Proteomes" id="UP000811609">
    <property type="component" value="Chromosome 16"/>
</dbReference>
<dbReference type="InterPro" id="IPR001128">
    <property type="entry name" value="Cyt_P450"/>
</dbReference>
<dbReference type="PRINTS" id="PR00385">
    <property type="entry name" value="P450"/>
</dbReference>
<evidence type="ECO:0000256" key="3">
    <source>
        <dbReference type="ARBA" id="ARBA00010617"/>
    </source>
</evidence>
<dbReference type="SUPFAM" id="SSF48264">
    <property type="entry name" value="Cytochrome P450"/>
    <property type="match status" value="1"/>
</dbReference>
<name>A0A8T1N879_CARIL</name>
<keyword evidence="5 9" id="KW-0479">Metal-binding</keyword>
<evidence type="ECO:0008006" key="14">
    <source>
        <dbReference type="Google" id="ProtNLM"/>
    </source>
</evidence>
<evidence type="ECO:0000256" key="4">
    <source>
        <dbReference type="ARBA" id="ARBA00022692"/>
    </source>
</evidence>
<keyword evidence="7 10" id="KW-0560">Oxidoreductase</keyword>
<keyword evidence="13" id="KW-1185">Reference proteome</keyword>
<evidence type="ECO:0000256" key="9">
    <source>
        <dbReference type="PIRSR" id="PIRSR602401-1"/>
    </source>
</evidence>
<dbReference type="GO" id="GO:0016125">
    <property type="term" value="P:sterol metabolic process"/>
    <property type="evidence" value="ECO:0007669"/>
    <property type="project" value="TreeGrafter"/>
</dbReference>
<proteinExistence type="inferred from homology"/>
<evidence type="ECO:0000256" key="1">
    <source>
        <dbReference type="ARBA" id="ARBA00001971"/>
    </source>
</evidence>
<comment type="cofactor">
    <cofactor evidence="1 9">
        <name>heme</name>
        <dbReference type="ChEBI" id="CHEBI:30413"/>
    </cofactor>
</comment>
<dbReference type="PANTHER" id="PTHR24286:SF53">
    <property type="entry name" value="BETA-AMYRIN 28-OXIDASE-LIKE"/>
    <property type="match status" value="1"/>
</dbReference>
<evidence type="ECO:0000256" key="5">
    <source>
        <dbReference type="ARBA" id="ARBA00022723"/>
    </source>
</evidence>
<gene>
    <name evidence="12" type="ORF">CIPAW_16G116400</name>
</gene>
<comment type="caution">
    <text evidence="12">The sequence shown here is derived from an EMBL/GenBank/DDBJ whole genome shotgun (WGS) entry which is preliminary data.</text>
</comment>
<evidence type="ECO:0000256" key="2">
    <source>
        <dbReference type="ARBA" id="ARBA00004167"/>
    </source>
</evidence>
<keyword evidence="6 11" id="KW-1133">Transmembrane helix</keyword>
<dbReference type="Gene3D" id="1.10.630.10">
    <property type="entry name" value="Cytochrome P450"/>
    <property type="match status" value="1"/>
</dbReference>
<dbReference type="GO" id="GO:0004497">
    <property type="term" value="F:monooxygenase activity"/>
    <property type="evidence" value="ECO:0007669"/>
    <property type="project" value="UniProtKB-KW"/>
</dbReference>
<keyword evidence="4 11" id="KW-0812">Transmembrane</keyword>
<accession>A0A8T1N879</accession>
<evidence type="ECO:0000256" key="11">
    <source>
        <dbReference type="SAM" id="Phobius"/>
    </source>
</evidence>
<dbReference type="EMBL" id="CM031824">
    <property type="protein sequence ID" value="KAG6625698.1"/>
    <property type="molecule type" value="Genomic_DNA"/>
</dbReference>
<keyword evidence="9 10" id="KW-0349">Heme</keyword>
<dbReference type="PANTHER" id="PTHR24286">
    <property type="entry name" value="CYTOCHROME P450 26"/>
    <property type="match status" value="1"/>
</dbReference>
<reference evidence="12" key="1">
    <citation type="submission" date="2020-12" db="EMBL/GenBank/DDBJ databases">
        <title>WGS assembly of Carya illinoinensis cv. Pawnee.</title>
        <authorList>
            <person name="Platts A."/>
            <person name="Shu S."/>
            <person name="Wright S."/>
            <person name="Barry K."/>
            <person name="Edger P."/>
            <person name="Pires J.C."/>
            <person name="Schmutz J."/>
        </authorList>
    </citation>
    <scope>NUCLEOTIDE SEQUENCE</scope>
    <source>
        <tissue evidence="12">Leaf</tissue>
    </source>
</reference>
<keyword evidence="10" id="KW-0503">Monooxygenase</keyword>
<dbReference type="GO" id="GO:0005506">
    <property type="term" value="F:iron ion binding"/>
    <property type="evidence" value="ECO:0007669"/>
    <property type="project" value="InterPro"/>
</dbReference>
<evidence type="ECO:0000256" key="6">
    <source>
        <dbReference type="ARBA" id="ARBA00022989"/>
    </source>
</evidence>
<sequence length="481" mass="55184">MDLFFSYLLQLAILCISLLYIFFTIYIKKYTSPKLPPGRRGWPIIGETLEFGKACKNGDVEKFITQRMTKYSPELFRTSLFQENFAVFCGASGNKFLFSTANKYVTPWWPRFIVEALNFPTEMECFKDELTKLRAMVLEFLKPEALQRYVPIMDSMAKEHLEIGWSPYKQVKVLPLTKEYTIAVACRVFIDIEDPERLNRFANLFHQITTGLLSLPIKLPGTAFSRAIRQGKLLLEEILGIIRERKMELLETKGPAKEDMLTRLLLIIDENGQGMNEKSIACQIAGMLIGSYDTTSSTITSVLRYLVEFPHVYNEVLKEQVEIAKSKGPDELLSWNDIQKMKYTWNVACEAMRLSPPSQGAFREVTTELIYLGVTIPKGWKAYWTVASTHKNPKYFPDPEKFDPSRFEGSGPAPYTFVPFGGGPRMCPGKEYARLEILTFIHNVVTKFKWEKVNPNEKILFNLAPTPQNGFPIHLEPLKKN</sequence>
<dbReference type="AlphaFoldDB" id="A0A8T1N879"/>
<keyword evidence="11" id="KW-0472">Membrane</keyword>
<evidence type="ECO:0000313" key="12">
    <source>
        <dbReference type="EMBL" id="KAG6625698.1"/>
    </source>
</evidence>
<comment type="similarity">
    <text evidence="3 10">Belongs to the cytochrome P450 family.</text>
</comment>
<dbReference type="GO" id="GO:0016705">
    <property type="term" value="F:oxidoreductase activity, acting on paired donors, with incorporation or reduction of molecular oxygen"/>
    <property type="evidence" value="ECO:0007669"/>
    <property type="project" value="InterPro"/>
</dbReference>
<dbReference type="PROSITE" id="PS00086">
    <property type="entry name" value="CYTOCHROME_P450"/>
    <property type="match status" value="1"/>
</dbReference>
<keyword evidence="8 9" id="KW-0408">Iron</keyword>
<comment type="subcellular location">
    <subcellularLocation>
        <location evidence="2">Membrane</location>
        <topology evidence="2">Single-pass membrane protein</topology>
    </subcellularLocation>
</comment>
<dbReference type="Pfam" id="PF00067">
    <property type="entry name" value="p450"/>
    <property type="match status" value="1"/>
</dbReference>
<dbReference type="OrthoDB" id="3945418at2759"/>
<dbReference type="FunFam" id="1.10.630.10:FF:000022">
    <property type="entry name" value="Taxadiene 5-alpha hydroxylase"/>
    <property type="match status" value="1"/>
</dbReference>
<evidence type="ECO:0000256" key="7">
    <source>
        <dbReference type="ARBA" id="ARBA00023002"/>
    </source>
</evidence>
<dbReference type="InterPro" id="IPR036396">
    <property type="entry name" value="Cyt_P450_sf"/>
</dbReference>